<evidence type="ECO:0000256" key="10">
    <source>
        <dbReference type="SAM" id="MobiDB-lite"/>
    </source>
</evidence>
<dbReference type="InterPro" id="IPR007642">
    <property type="entry name" value="RNA_pol_Rpb2_2"/>
</dbReference>
<organism evidence="17 18">
    <name type="scientific">Rubritalea spongiae</name>
    <dbReference type="NCBI Taxonomy" id="430797"/>
    <lineage>
        <taxon>Bacteria</taxon>
        <taxon>Pseudomonadati</taxon>
        <taxon>Verrucomicrobiota</taxon>
        <taxon>Verrucomicrobiia</taxon>
        <taxon>Verrucomicrobiales</taxon>
        <taxon>Rubritaleaceae</taxon>
        <taxon>Rubritalea</taxon>
    </lineage>
</organism>
<evidence type="ECO:0000256" key="9">
    <source>
        <dbReference type="SAM" id="Coils"/>
    </source>
</evidence>
<dbReference type="GO" id="GO:0000428">
    <property type="term" value="C:DNA-directed RNA polymerase complex"/>
    <property type="evidence" value="ECO:0007669"/>
    <property type="project" value="UniProtKB-KW"/>
</dbReference>
<dbReference type="Pfam" id="PF04565">
    <property type="entry name" value="RNA_pol_Rpb2_3"/>
    <property type="match status" value="1"/>
</dbReference>
<keyword evidence="9" id="KW-0175">Coiled coil</keyword>
<dbReference type="CDD" id="cd00653">
    <property type="entry name" value="RNA_pol_B_RPB2"/>
    <property type="match status" value="1"/>
</dbReference>
<comment type="similarity">
    <text evidence="6 7">Belongs to the RNA polymerase beta chain family.</text>
</comment>
<keyword evidence="1 6" id="KW-0240">DNA-directed RNA polymerase</keyword>
<dbReference type="PANTHER" id="PTHR20856">
    <property type="entry name" value="DNA-DIRECTED RNA POLYMERASE I SUBUNIT 2"/>
    <property type="match status" value="1"/>
</dbReference>
<dbReference type="Pfam" id="PF04561">
    <property type="entry name" value="RNA_pol_Rpb2_2"/>
    <property type="match status" value="1"/>
</dbReference>
<dbReference type="NCBIfam" id="NF001616">
    <property type="entry name" value="PRK00405.1"/>
    <property type="match status" value="1"/>
</dbReference>
<evidence type="ECO:0000259" key="12">
    <source>
        <dbReference type="Pfam" id="PF04560"/>
    </source>
</evidence>
<dbReference type="Pfam" id="PF04560">
    <property type="entry name" value="RNA_pol_Rpb2_7"/>
    <property type="match status" value="1"/>
</dbReference>
<evidence type="ECO:0000259" key="16">
    <source>
        <dbReference type="Pfam" id="PF10385"/>
    </source>
</evidence>
<keyword evidence="18" id="KW-1185">Reference proteome</keyword>
<reference evidence="18" key="1">
    <citation type="journal article" date="2019" name="Int. J. Syst. Evol. Microbiol.">
        <title>The Global Catalogue of Microorganisms (GCM) 10K type strain sequencing project: providing services to taxonomists for standard genome sequencing and annotation.</title>
        <authorList>
            <consortium name="The Broad Institute Genomics Platform"/>
            <consortium name="The Broad Institute Genome Sequencing Center for Infectious Disease"/>
            <person name="Wu L."/>
            <person name="Ma J."/>
        </authorList>
    </citation>
    <scope>NUCLEOTIDE SEQUENCE [LARGE SCALE GENOMIC DNA]</scope>
    <source>
        <strain evidence="18">JCM 16545</strain>
    </source>
</reference>
<evidence type="ECO:0000256" key="6">
    <source>
        <dbReference type="HAMAP-Rule" id="MF_01321"/>
    </source>
</evidence>
<evidence type="ECO:0000259" key="11">
    <source>
        <dbReference type="Pfam" id="PF00562"/>
    </source>
</evidence>
<dbReference type="NCBIfam" id="TIGR02013">
    <property type="entry name" value="rpoB"/>
    <property type="match status" value="1"/>
</dbReference>
<comment type="function">
    <text evidence="6 8">DNA-dependent RNA polymerase catalyzes the transcription of DNA into RNA using the four ribonucleoside triphosphates as substrates.</text>
</comment>
<gene>
    <name evidence="6 17" type="primary">rpoB</name>
    <name evidence="17" type="ORF">ACFSQZ_13945</name>
</gene>
<feature type="coiled-coil region" evidence="9">
    <location>
        <begin position="900"/>
        <end position="927"/>
    </location>
</feature>
<sequence>MAERRYFGTIDEVIEPPNLIEVQSKSYEDFLQKDVPATQRIETGLQAVLKEVFPIKSYDETIELDFNAYDIEDPKATALESLQTGESFSAALYVTFKLKDETGTKKERVYMGELPMMTRRGTFVINGAERVIVSQLHRSPGICFEKSLHLNGKELFSFRIIPDRGSWLETQFDTNDLLYVYLDRRRRRRKFLATTFLRALGYPSNRELCEQFYAIKELKLADEMDEEELSSMVPFEDIMDGEVVVAKRYEPLTIGVVRQLLALDLKKIEVIDSREDEILLKSLKKDPSHDEESALKDIYKKLRPGDPPTAANAKALLKRLFFDPKKYDLTRVGRYKINQKLGIDVDSHERTMVGQDFLHATKYLLKLKKGEGVLDDIDHLGSRRVRAVGELLANQCRVGLARTERLVKERMTLFDVNIEGMTPQKLINPKALSAVVRDFFGRSQLSQFMDQTNPLAELTHKRRLSALGPGGLNRDRAGFEVRDVHPSHYGRICPIETPEGPNIGLINSMCTYARINEFGFIETPYRKVVDGKVTNQIEYVTADQEESFLIAQANNPIDGSGTFLNERVTARESGGEFIEVDPSTVDYMDVSPKQLVSVAAGLIPFLEHDDANRALMGSNMQRQGVPLLVSEAPFVGTGLEAKAAQDSRAVIVSESEGIVAASTGEVIIVTKDGELPVSDEKFLSDSSAVTTDFDKGVFVYPLRKFMRSNAGTCMNQKPVVHRGDKVKIGSVLADGPNTQGGELALGRNVLVAFMPWNGYNFEDAIVISERVVKEDVYTSIHISEYECAARDTKLGPEEITRDIPNIGEEALKNLDHDGIVRIGAEVKPGDILVGKITPKSETELAPEERLLRAIFGEKAADVKDTSLRVPSGTIGIVQDIRISTHGVARRKGDVDPAEMKKQLKKINDDYKKKVDALTDQLTEKLSDILLGEKIPLDVVNAQSGEIIIPANRKITKTLLRKLAAIHDHIEIDPSPIRNKILEIISSFESRFQELDTDRERRLDQMESGDEIDPGVIKEVKVYVAKKRKLSVGDKMAGRHGNKGVVATIVPEEDMPFLDDGTPVDICLNPLGVPSRMNVGQVLETHLGVAAKALGFNVATPIFDGIPEDKVWEFMSEAKKVDGYTWIGDGKDGSTGGKSTLYDGRTGEAFHQPVVVGQIYMLKLGHLVADKIHARAVGPYSLVTQQPLGGKAQYGGQRFGEMEVWALEAYGAAYTLQEMLTVKSDDVQGRTRIYEAIVKGDNNLEAGTPESFNVLMKEMQSLGLDVRPGKGHAAVPDPDATPGDIGSDDFSLDDLTL</sequence>
<dbReference type="EC" id="2.7.7.6" evidence="6 8"/>
<dbReference type="Gene3D" id="3.90.1110.10">
    <property type="entry name" value="RNA polymerase Rpb2, domain 2"/>
    <property type="match status" value="1"/>
</dbReference>
<keyword evidence="3 6" id="KW-0548">Nucleotidyltransferase</keyword>
<dbReference type="InterPro" id="IPR007120">
    <property type="entry name" value="DNA-dir_RNAP_su2_dom"/>
</dbReference>
<dbReference type="Pfam" id="PF04563">
    <property type="entry name" value="RNA_pol_Rpb2_1"/>
    <property type="match status" value="1"/>
</dbReference>
<dbReference type="InterPro" id="IPR019462">
    <property type="entry name" value="DNA-dir_RNA_pol_bsu_external_1"/>
</dbReference>
<evidence type="ECO:0000259" key="15">
    <source>
        <dbReference type="Pfam" id="PF04565"/>
    </source>
</evidence>
<feature type="domain" description="DNA-directed RNA polymerase beta subunit external 1" evidence="16">
    <location>
        <begin position="525"/>
        <end position="591"/>
    </location>
</feature>
<comment type="catalytic activity">
    <reaction evidence="5 6 8">
        <text>RNA(n) + a ribonucleoside 5'-triphosphate = RNA(n+1) + diphosphate</text>
        <dbReference type="Rhea" id="RHEA:21248"/>
        <dbReference type="Rhea" id="RHEA-COMP:14527"/>
        <dbReference type="Rhea" id="RHEA-COMP:17342"/>
        <dbReference type="ChEBI" id="CHEBI:33019"/>
        <dbReference type="ChEBI" id="CHEBI:61557"/>
        <dbReference type="ChEBI" id="CHEBI:140395"/>
        <dbReference type="EC" id="2.7.7.6"/>
    </reaction>
</comment>
<evidence type="ECO:0000256" key="1">
    <source>
        <dbReference type="ARBA" id="ARBA00022478"/>
    </source>
</evidence>
<dbReference type="Gene3D" id="2.40.50.150">
    <property type="match status" value="1"/>
</dbReference>
<dbReference type="Pfam" id="PF10385">
    <property type="entry name" value="RNA_pol_Rpb2_45"/>
    <property type="match status" value="1"/>
</dbReference>
<dbReference type="InterPro" id="IPR037034">
    <property type="entry name" value="RNA_pol_Rpb2_2_sf"/>
</dbReference>
<keyword evidence="2 6" id="KW-0808">Transferase</keyword>
<accession>A0ABW5E9B3</accession>
<evidence type="ECO:0000256" key="3">
    <source>
        <dbReference type="ARBA" id="ARBA00022695"/>
    </source>
</evidence>
<feature type="region of interest" description="Disordered" evidence="10">
    <location>
        <begin position="1266"/>
        <end position="1287"/>
    </location>
</feature>
<dbReference type="Gene3D" id="2.40.50.100">
    <property type="match status" value="1"/>
</dbReference>
<comment type="caution">
    <text evidence="17">The sequence shown here is derived from an EMBL/GenBank/DDBJ whole genome shotgun (WGS) entry which is preliminary data.</text>
</comment>
<dbReference type="Proteomes" id="UP001597297">
    <property type="component" value="Unassembled WGS sequence"/>
</dbReference>
<feature type="domain" description="RNA polymerase beta subunit protrusion" evidence="14">
    <location>
        <begin position="19"/>
        <end position="431"/>
    </location>
</feature>
<evidence type="ECO:0000256" key="8">
    <source>
        <dbReference type="RuleBase" id="RU363031"/>
    </source>
</evidence>
<feature type="domain" description="RNA polymerase Rpb2" evidence="12">
    <location>
        <begin position="1194"/>
        <end position="1266"/>
    </location>
</feature>
<dbReference type="SUPFAM" id="SSF64484">
    <property type="entry name" value="beta and beta-prime subunits of DNA dependent RNA-polymerase"/>
    <property type="match status" value="1"/>
</dbReference>
<dbReference type="InterPro" id="IPR007641">
    <property type="entry name" value="RNA_pol_Rpb2_7"/>
</dbReference>
<dbReference type="GO" id="GO:0003899">
    <property type="term" value="F:DNA-directed RNA polymerase activity"/>
    <property type="evidence" value="ECO:0007669"/>
    <property type="project" value="UniProtKB-EC"/>
</dbReference>
<proteinExistence type="inferred from homology"/>
<feature type="domain" description="RNA polymerase Rpb2" evidence="15">
    <location>
        <begin position="447"/>
        <end position="515"/>
    </location>
</feature>
<evidence type="ECO:0000256" key="7">
    <source>
        <dbReference type="RuleBase" id="RU000434"/>
    </source>
</evidence>
<evidence type="ECO:0000256" key="2">
    <source>
        <dbReference type="ARBA" id="ARBA00022679"/>
    </source>
</evidence>
<evidence type="ECO:0000256" key="4">
    <source>
        <dbReference type="ARBA" id="ARBA00023163"/>
    </source>
</evidence>
<name>A0ABW5E9B3_9BACT</name>
<evidence type="ECO:0000256" key="5">
    <source>
        <dbReference type="ARBA" id="ARBA00048552"/>
    </source>
</evidence>
<dbReference type="InterPro" id="IPR007121">
    <property type="entry name" value="RNA_pol_bsu_CS"/>
</dbReference>
<keyword evidence="4 6" id="KW-0804">Transcription</keyword>
<evidence type="ECO:0000259" key="13">
    <source>
        <dbReference type="Pfam" id="PF04561"/>
    </source>
</evidence>
<dbReference type="Gene3D" id="2.40.270.10">
    <property type="entry name" value="DNA-directed RNA polymerase, subunit 2, domain 6"/>
    <property type="match status" value="1"/>
</dbReference>
<dbReference type="InterPro" id="IPR007644">
    <property type="entry name" value="RNA_pol_bsu_protrusion"/>
</dbReference>
<dbReference type="InterPro" id="IPR015712">
    <property type="entry name" value="DNA-dir_RNA_pol_su2"/>
</dbReference>
<evidence type="ECO:0000313" key="18">
    <source>
        <dbReference type="Proteomes" id="UP001597297"/>
    </source>
</evidence>
<dbReference type="PROSITE" id="PS01166">
    <property type="entry name" value="RNA_POL_BETA"/>
    <property type="match status" value="1"/>
</dbReference>
<dbReference type="InterPro" id="IPR007645">
    <property type="entry name" value="RNA_pol_Rpb2_3"/>
</dbReference>
<feature type="domain" description="DNA-directed RNA polymerase subunit 2 hybrid-binding" evidence="11">
    <location>
        <begin position="698"/>
        <end position="1192"/>
    </location>
</feature>
<dbReference type="RefSeq" id="WP_377093778.1">
    <property type="nucleotide sequence ID" value="NZ_JBHSJM010000001.1"/>
</dbReference>
<evidence type="ECO:0000259" key="14">
    <source>
        <dbReference type="Pfam" id="PF04563"/>
    </source>
</evidence>
<dbReference type="Gene3D" id="3.90.1800.10">
    <property type="entry name" value="RNA polymerase alpha subunit dimerisation domain"/>
    <property type="match status" value="1"/>
</dbReference>
<dbReference type="InterPro" id="IPR037033">
    <property type="entry name" value="DNA-dir_RNAP_su2_hyb_sf"/>
</dbReference>
<dbReference type="EMBL" id="JBHUJC010000043">
    <property type="protein sequence ID" value="MFD2277570.1"/>
    <property type="molecule type" value="Genomic_DNA"/>
</dbReference>
<comment type="subunit">
    <text evidence="6 8">The RNAP catalytic core consists of 2 alpha, 1 beta, 1 beta' and 1 omega subunit. When a sigma factor is associated with the core the holoenzyme is formed, which can initiate transcription.</text>
</comment>
<evidence type="ECO:0000313" key="17">
    <source>
        <dbReference type="EMBL" id="MFD2277570.1"/>
    </source>
</evidence>
<feature type="domain" description="RNA polymerase Rpb2" evidence="13">
    <location>
        <begin position="274"/>
        <end position="386"/>
    </location>
</feature>
<protein>
    <recommendedName>
        <fullName evidence="6 8">DNA-directed RNA polymerase subunit beta</fullName>
        <shortName evidence="6">RNAP subunit beta</shortName>
        <ecNumber evidence="6 8">2.7.7.6</ecNumber>
    </recommendedName>
    <alternativeName>
        <fullName evidence="6">RNA polymerase subunit beta</fullName>
    </alternativeName>
    <alternativeName>
        <fullName evidence="6">Transcriptase subunit beta</fullName>
    </alternativeName>
</protein>
<dbReference type="InterPro" id="IPR014724">
    <property type="entry name" value="RNA_pol_RPB2_OB-fold"/>
</dbReference>
<dbReference type="Pfam" id="PF00562">
    <property type="entry name" value="RNA_pol_Rpb2_6"/>
    <property type="match status" value="1"/>
</dbReference>
<dbReference type="HAMAP" id="MF_01321">
    <property type="entry name" value="RNApol_bact_RpoB"/>
    <property type="match status" value="1"/>
</dbReference>
<dbReference type="Gene3D" id="3.90.1100.10">
    <property type="match status" value="2"/>
</dbReference>
<dbReference type="InterPro" id="IPR010243">
    <property type="entry name" value="RNA_pol_bsu_bac"/>
</dbReference>